<dbReference type="Gene3D" id="3.40.50.1820">
    <property type="entry name" value="alpha/beta hydrolase"/>
    <property type="match status" value="1"/>
</dbReference>
<dbReference type="GO" id="GO:0016787">
    <property type="term" value="F:hydrolase activity"/>
    <property type="evidence" value="ECO:0007669"/>
    <property type="project" value="UniProtKB-KW"/>
</dbReference>
<dbReference type="RefSeq" id="WP_136738829.1">
    <property type="nucleotide sequence ID" value="NZ_SUMB01000002.1"/>
</dbReference>
<evidence type="ECO:0000259" key="5">
    <source>
        <dbReference type="Pfam" id="PF08386"/>
    </source>
</evidence>
<feature type="domain" description="Peptidase S33 tripeptidyl aminopeptidase-like C-terminal" evidence="5">
    <location>
        <begin position="421"/>
        <end position="525"/>
    </location>
</feature>
<dbReference type="AlphaFoldDB" id="A0A4U0NRZ1"/>
<sequence length="527" mass="55541">MSIPRKSIPPLTAGALAAAMVVVTGCGVGGAAASQPDGAKGMNPSVPALPASFTQQKVQWTSCGTDVTPEAVPGAQCGWVKVPVDYSAPDGKTVKLRVSRVPARDHGRRLGSLLFNPGGPGAGGAADVANGNWQAGGEARARYDLVGFDPRGTAGSGQIKCPDGVAQEPENPPRTEAGAEKAFADAARRARACQKASGPVFAHMDSVSVARDLDVLRTVLGDAKLNYTGISYGTFIGQQYMKLFPDKVGRMVLDGVVNPAADMRQVTRLDVKTSEDAMRRYAQDLVARGDHRLGATAEEILRRLTGLAKKLEREPLRGADGERFTDATLSSYLGMAVTAEESWKRLTEALVAALRGDGTAFERFDAATAGESGGERPTSQEEQTEENVSASLPAVLCLDSPSAPKSPKEMLNTAEAFARQSPLFGRSYAWQMIDCATWPIAPTGVAEPVNATGAAPVLLVSYTDDPQTPLANARAVHRQLANSSLLVRKGQGHGAYAAENPSTCTDRAVDRYLVEGRLPDKVATCPR</sequence>
<feature type="region of interest" description="Disordered" evidence="3">
    <location>
        <begin position="154"/>
        <end position="176"/>
    </location>
</feature>
<comment type="similarity">
    <text evidence="1">Belongs to the peptidase S33 family.</text>
</comment>
<evidence type="ECO:0000256" key="1">
    <source>
        <dbReference type="ARBA" id="ARBA00010088"/>
    </source>
</evidence>
<dbReference type="PROSITE" id="PS51257">
    <property type="entry name" value="PROKAR_LIPOPROTEIN"/>
    <property type="match status" value="1"/>
</dbReference>
<dbReference type="EMBL" id="SUMB01000002">
    <property type="protein sequence ID" value="TJZ57210.1"/>
    <property type="molecule type" value="Genomic_DNA"/>
</dbReference>
<dbReference type="SUPFAM" id="SSF53474">
    <property type="entry name" value="alpha/beta-Hydrolases"/>
    <property type="match status" value="1"/>
</dbReference>
<keyword evidence="7" id="KW-1185">Reference proteome</keyword>
<dbReference type="Proteomes" id="UP000308697">
    <property type="component" value="Unassembled WGS sequence"/>
</dbReference>
<feature type="chain" id="PRO_5039135234" evidence="4">
    <location>
        <begin position="32"/>
        <end position="527"/>
    </location>
</feature>
<dbReference type="InterPro" id="IPR029058">
    <property type="entry name" value="AB_hydrolase_fold"/>
</dbReference>
<proteinExistence type="inferred from homology"/>
<protein>
    <submittedName>
        <fullName evidence="6">Alpha/beta hydrolase</fullName>
    </submittedName>
</protein>
<evidence type="ECO:0000256" key="3">
    <source>
        <dbReference type="SAM" id="MobiDB-lite"/>
    </source>
</evidence>
<gene>
    <name evidence="6" type="ORF">FCH28_07155</name>
</gene>
<evidence type="ECO:0000256" key="2">
    <source>
        <dbReference type="ARBA" id="ARBA00022801"/>
    </source>
</evidence>
<name>A0A4U0NRZ1_9ACTN</name>
<evidence type="ECO:0000256" key="4">
    <source>
        <dbReference type="SAM" id="SignalP"/>
    </source>
</evidence>
<keyword evidence="2 6" id="KW-0378">Hydrolase</keyword>
<reference evidence="6 7" key="1">
    <citation type="submission" date="2019-04" db="EMBL/GenBank/DDBJ databases">
        <title>Streptomyces piniterrae sp. nov., a heliquinomycin-producing actinomycete isolated from rhizosphere soil of Pinus yunnanensis.</title>
        <authorList>
            <person name="Zhuang X."/>
            <person name="Zhao J."/>
        </authorList>
    </citation>
    <scope>NUCLEOTIDE SEQUENCE [LARGE SCALE GENOMIC DNA]</scope>
    <source>
        <strain evidence="7">jys28</strain>
    </source>
</reference>
<dbReference type="PANTHER" id="PTHR43248:SF25">
    <property type="entry name" value="AB HYDROLASE-1 DOMAIN-CONTAINING PROTEIN-RELATED"/>
    <property type="match status" value="1"/>
</dbReference>
<feature type="region of interest" description="Disordered" evidence="3">
    <location>
        <begin position="368"/>
        <end position="389"/>
    </location>
</feature>
<dbReference type="InterPro" id="IPR013595">
    <property type="entry name" value="Pept_S33_TAP-like_C"/>
</dbReference>
<dbReference type="PANTHER" id="PTHR43248">
    <property type="entry name" value="2-SUCCINYL-6-HYDROXY-2,4-CYCLOHEXADIENE-1-CARBOXYLATE SYNTHASE"/>
    <property type="match status" value="1"/>
</dbReference>
<dbReference type="OrthoDB" id="4006962at2"/>
<feature type="signal peptide" evidence="4">
    <location>
        <begin position="1"/>
        <end position="31"/>
    </location>
</feature>
<evidence type="ECO:0000313" key="7">
    <source>
        <dbReference type="Proteomes" id="UP000308697"/>
    </source>
</evidence>
<accession>A0A4U0NRZ1</accession>
<organism evidence="6 7">
    <name type="scientific">Streptomyces piniterrae</name>
    <dbReference type="NCBI Taxonomy" id="2571125"/>
    <lineage>
        <taxon>Bacteria</taxon>
        <taxon>Bacillati</taxon>
        <taxon>Actinomycetota</taxon>
        <taxon>Actinomycetes</taxon>
        <taxon>Kitasatosporales</taxon>
        <taxon>Streptomycetaceae</taxon>
        <taxon>Streptomyces</taxon>
    </lineage>
</organism>
<dbReference type="Pfam" id="PF08386">
    <property type="entry name" value="Abhydrolase_4"/>
    <property type="match status" value="1"/>
</dbReference>
<keyword evidence="4" id="KW-0732">Signal</keyword>
<dbReference type="InterPro" id="IPR051601">
    <property type="entry name" value="Serine_prot/Carboxylest_S33"/>
</dbReference>
<evidence type="ECO:0000313" key="6">
    <source>
        <dbReference type="EMBL" id="TJZ57210.1"/>
    </source>
</evidence>
<comment type="caution">
    <text evidence="6">The sequence shown here is derived from an EMBL/GenBank/DDBJ whole genome shotgun (WGS) entry which is preliminary data.</text>
</comment>